<proteinExistence type="predicted"/>
<evidence type="ECO:0000313" key="1">
    <source>
        <dbReference type="EMBL" id="VFT71632.1"/>
    </source>
</evidence>
<evidence type="ECO:0000313" key="2">
    <source>
        <dbReference type="Proteomes" id="UP000358010"/>
    </source>
</evidence>
<protein>
    <submittedName>
        <fullName evidence="1">YjbL</fullName>
    </submittedName>
</protein>
<dbReference type="AlphaFoldDB" id="A0A485JPV7"/>
<organism evidence="1 2">
    <name type="scientific">Escherichia coli</name>
    <dbReference type="NCBI Taxonomy" id="562"/>
    <lineage>
        <taxon>Bacteria</taxon>
        <taxon>Pseudomonadati</taxon>
        <taxon>Pseudomonadota</taxon>
        <taxon>Gammaproteobacteria</taxon>
        <taxon>Enterobacterales</taxon>
        <taxon>Enterobacteriaceae</taxon>
        <taxon>Escherichia</taxon>
    </lineage>
</organism>
<dbReference type="EMBL" id="CAADJZ010000001">
    <property type="protein sequence ID" value="VFT71632.1"/>
    <property type="molecule type" value="Genomic_DNA"/>
</dbReference>
<gene>
    <name evidence="1" type="primary">yjbL</name>
    <name evidence="1" type="ORF">NCTC10974_05262</name>
</gene>
<dbReference type="Proteomes" id="UP000358010">
    <property type="component" value="Unassembled WGS sequence"/>
</dbReference>
<accession>A0A485JPV7</accession>
<reference evidence="1 2" key="1">
    <citation type="submission" date="2019-03" db="EMBL/GenBank/DDBJ databases">
        <authorList>
            <consortium name="Pathogen Informatics"/>
        </authorList>
    </citation>
    <scope>NUCLEOTIDE SEQUENCE [LARGE SCALE GENOMIC DNA]</scope>
    <source>
        <strain evidence="1 2">NCTC10974</strain>
    </source>
</reference>
<sequence>MSGIISSATEFFNNTLYSNQYEIKDASKEKIKDMYNKSVDYATANNRDVIIAKIDYLFKKSPLIYGQQVSKMCR</sequence>
<name>A0A485JPV7_ECOLX</name>